<dbReference type="Proteomes" id="UP001286313">
    <property type="component" value="Unassembled WGS sequence"/>
</dbReference>
<protein>
    <submittedName>
        <fullName evidence="2">Uncharacterized protein</fullName>
    </submittedName>
</protein>
<dbReference type="EMBL" id="JAWQEG010004400">
    <property type="protein sequence ID" value="KAK3861792.1"/>
    <property type="molecule type" value="Genomic_DNA"/>
</dbReference>
<dbReference type="AlphaFoldDB" id="A0AAE1KMW7"/>
<sequence>MSSEAMLSTCFVFITHPAPLSLLFLPHLRTSYLLYCLVFPPTPPLHTRTLLSGCLSVVTTLYVPRIYAHVPYNDHLYAPRIYVYVPLNNHPNVSHIYAHVPLNYLLHVPCYMLTYLSPTTSTCHAVHRSHDHVYTPYVLRTRLTYLAPTTLHVLRCSMLTCPPLHTVHTMHQSHVPRTRSILHVHVLHQTPRPSKPQLQLPSAASYAFLRPCDSPLSATQRHHNAS</sequence>
<evidence type="ECO:0000313" key="2">
    <source>
        <dbReference type="EMBL" id="KAK3876952.1"/>
    </source>
</evidence>
<evidence type="ECO:0000313" key="3">
    <source>
        <dbReference type="Proteomes" id="UP001286313"/>
    </source>
</evidence>
<reference evidence="2" key="1">
    <citation type="submission" date="2023-10" db="EMBL/GenBank/DDBJ databases">
        <title>Genome assemblies of two species of porcelain crab, Petrolisthes cinctipes and Petrolisthes manimaculis (Anomura: Porcellanidae).</title>
        <authorList>
            <person name="Angst P."/>
        </authorList>
    </citation>
    <scope>NUCLEOTIDE SEQUENCE</scope>
    <source>
        <strain evidence="2">PB745_01</strain>
        <tissue evidence="2">Gill</tissue>
    </source>
</reference>
<comment type="caution">
    <text evidence="2">The sequence shown here is derived from an EMBL/GenBank/DDBJ whole genome shotgun (WGS) entry which is preliminary data.</text>
</comment>
<evidence type="ECO:0000313" key="1">
    <source>
        <dbReference type="EMBL" id="KAK3861792.1"/>
    </source>
</evidence>
<organism evidence="2 3">
    <name type="scientific">Petrolisthes cinctipes</name>
    <name type="common">Flat porcelain crab</name>
    <dbReference type="NCBI Taxonomy" id="88211"/>
    <lineage>
        <taxon>Eukaryota</taxon>
        <taxon>Metazoa</taxon>
        <taxon>Ecdysozoa</taxon>
        <taxon>Arthropoda</taxon>
        <taxon>Crustacea</taxon>
        <taxon>Multicrustacea</taxon>
        <taxon>Malacostraca</taxon>
        <taxon>Eumalacostraca</taxon>
        <taxon>Eucarida</taxon>
        <taxon>Decapoda</taxon>
        <taxon>Pleocyemata</taxon>
        <taxon>Anomura</taxon>
        <taxon>Galatheoidea</taxon>
        <taxon>Porcellanidae</taxon>
        <taxon>Petrolisthes</taxon>
    </lineage>
</organism>
<proteinExistence type="predicted"/>
<name>A0AAE1KMW7_PETCI</name>
<dbReference type="EMBL" id="JAWQEG010001746">
    <property type="protein sequence ID" value="KAK3876952.1"/>
    <property type="molecule type" value="Genomic_DNA"/>
</dbReference>
<gene>
    <name evidence="2" type="ORF">Pcinc_018303</name>
    <name evidence="1" type="ORF">Pcinc_032266</name>
</gene>
<keyword evidence="3" id="KW-1185">Reference proteome</keyword>
<accession>A0AAE1KMW7</accession>